<dbReference type="PANTHER" id="PTHR48081">
    <property type="entry name" value="AB HYDROLASE SUPERFAMILY PROTEIN C4A8.06C"/>
    <property type="match status" value="1"/>
</dbReference>
<name>A0A3E2HMU3_SCYLI</name>
<dbReference type="InterPro" id="IPR013094">
    <property type="entry name" value="AB_hydrolase_3"/>
</dbReference>
<dbReference type="STRING" id="5539.A0A3E2HMU3"/>
<dbReference type="AlphaFoldDB" id="A0A3E2HMU3"/>
<dbReference type="InterPro" id="IPR050300">
    <property type="entry name" value="GDXG_lipolytic_enzyme"/>
</dbReference>
<dbReference type="SUPFAM" id="SSF53474">
    <property type="entry name" value="alpha/beta-Hydrolases"/>
    <property type="match status" value="1"/>
</dbReference>
<evidence type="ECO:0000256" key="1">
    <source>
        <dbReference type="ARBA" id="ARBA00022801"/>
    </source>
</evidence>
<dbReference type="Proteomes" id="UP000258309">
    <property type="component" value="Unassembled WGS sequence"/>
</dbReference>
<comment type="caution">
    <text evidence="3">The sequence shown here is derived from an EMBL/GenBank/DDBJ whole genome shotgun (WGS) entry which is preliminary data.</text>
</comment>
<dbReference type="OrthoDB" id="2152029at2759"/>
<reference evidence="3 4" key="1">
    <citation type="submission" date="2018-05" db="EMBL/GenBank/DDBJ databases">
        <title>Draft genome sequence of Scytalidium lignicola DSM 105466, a ubiquitous saprotrophic fungus.</title>
        <authorList>
            <person name="Buettner E."/>
            <person name="Gebauer A.M."/>
            <person name="Hofrichter M."/>
            <person name="Liers C."/>
            <person name="Kellner H."/>
        </authorList>
    </citation>
    <scope>NUCLEOTIDE SEQUENCE [LARGE SCALE GENOMIC DNA]</scope>
    <source>
        <strain evidence="3 4">DSM 105466</strain>
    </source>
</reference>
<feature type="domain" description="Alpha/beta hydrolase fold-3" evidence="2">
    <location>
        <begin position="37"/>
        <end position="195"/>
    </location>
</feature>
<dbReference type="EMBL" id="NCSJ02000017">
    <property type="protein sequence ID" value="RFU34699.1"/>
    <property type="molecule type" value="Genomic_DNA"/>
</dbReference>
<keyword evidence="4" id="KW-1185">Reference proteome</keyword>
<sequence>MEQNAIGLVLIKQKGYWFTFLFASNCASKLNNEGRDTAVLVVSTGLAPRYQYPYQLSQGVTALKYLLEETERNPSDIALIGDSTAGNLVLALLSHINHPLQEVQPLQIEEKFGGAILVSPITDFNAKTSSTITNAKKDWIAPSTIPTWGDNYAGHRERDVYINPTMGSEEWWKDVKVKEVIVLYGEYELSRDSINTWVTKFKVK</sequence>
<feature type="non-terminal residue" evidence="3">
    <location>
        <position position="204"/>
    </location>
</feature>
<dbReference type="Gene3D" id="3.40.50.1820">
    <property type="entry name" value="alpha/beta hydrolase"/>
    <property type="match status" value="1"/>
</dbReference>
<evidence type="ECO:0000259" key="2">
    <source>
        <dbReference type="Pfam" id="PF07859"/>
    </source>
</evidence>
<dbReference type="GO" id="GO:0016787">
    <property type="term" value="F:hydrolase activity"/>
    <property type="evidence" value="ECO:0007669"/>
    <property type="project" value="UniProtKB-KW"/>
</dbReference>
<dbReference type="PANTHER" id="PTHR48081:SF31">
    <property type="entry name" value="STERYL ACETYL HYDROLASE MUG81-RELATED"/>
    <property type="match status" value="1"/>
</dbReference>
<evidence type="ECO:0000313" key="3">
    <source>
        <dbReference type="EMBL" id="RFU34699.1"/>
    </source>
</evidence>
<accession>A0A3E2HMU3</accession>
<organism evidence="3 4">
    <name type="scientific">Scytalidium lignicola</name>
    <name type="common">Hyphomycete</name>
    <dbReference type="NCBI Taxonomy" id="5539"/>
    <lineage>
        <taxon>Eukaryota</taxon>
        <taxon>Fungi</taxon>
        <taxon>Dikarya</taxon>
        <taxon>Ascomycota</taxon>
        <taxon>Pezizomycotina</taxon>
        <taxon>Leotiomycetes</taxon>
        <taxon>Leotiomycetes incertae sedis</taxon>
        <taxon>Scytalidium</taxon>
    </lineage>
</organism>
<evidence type="ECO:0000313" key="4">
    <source>
        <dbReference type="Proteomes" id="UP000258309"/>
    </source>
</evidence>
<proteinExistence type="predicted"/>
<gene>
    <name evidence="3" type="ORF">B7463_g1614</name>
</gene>
<dbReference type="Pfam" id="PF07859">
    <property type="entry name" value="Abhydrolase_3"/>
    <property type="match status" value="1"/>
</dbReference>
<dbReference type="InterPro" id="IPR029058">
    <property type="entry name" value="AB_hydrolase_fold"/>
</dbReference>
<feature type="non-terminal residue" evidence="3">
    <location>
        <position position="1"/>
    </location>
</feature>
<protein>
    <recommendedName>
        <fullName evidence="2">Alpha/beta hydrolase fold-3 domain-containing protein</fullName>
    </recommendedName>
</protein>
<keyword evidence="1" id="KW-0378">Hydrolase</keyword>